<dbReference type="OrthoDB" id="9798585at2"/>
<dbReference type="Pfam" id="PF07883">
    <property type="entry name" value="Cupin_2"/>
    <property type="match status" value="1"/>
</dbReference>
<dbReference type="InterPro" id="IPR014710">
    <property type="entry name" value="RmlC-like_jellyroll"/>
</dbReference>
<comment type="caution">
    <text evidence="2">The sequence shown here is derived from an EMBL/GenBank/DDBJ whole genome shotgun (WGS) entry which is preliminary data.</text>
</comment>
<accession>A0A2A5JP53</accession>
<evidence type="ECO:0000313" key="2">
    <source>
        <dbReference type="EMBL" id="PCK31119.1"/>
    </source>
</evidence>
<feature type="domain" description="Cupin type-2" evidence="1">
    <location>
        <begin position="43"/>
        <end position="101"/>
    </location>
</feature>
<evidence type="ECO:0000259" key="1">
    <source>
        <dbReference type="Pfam" id="PF07883"/>
    </source>
</evidence>
<proteinExistence type="predicted"/>
<dbReference type="InterPro" id="IPR013096">
    <property type="entry name" value="Cupin_2"/>
</dbReference>
<dbReference type="InterPro" id="IPR011051">
    <property type="entry name" value="RmlC_Cupin_sf"/>
</dbReference>
<reference evidence="3" key="1">
    <citation type="journal article" date="2019" name="Genome Announc.">
        <title>Draft Genome Sequence of Pseudoalteromonas piscicida Strain 36Y ROTHPW, an Hypersaline Seawater Isolate from the South Coast of Sonora, Mexico.</title>
        <authorList>
            <person name="Sanchez-Diaz R."/>
            <person name="Molina-Garza Z.J."/>
            <person name="Cruz-Suarez L.E."/>
            <person name="Selvin J."/>
            <person name="Kiran G.S."/>
            <person name="Ibarra-Gamez J.C."/>
            <person name="Gomez-Gil B."/>
            <person name="Galaviz-Silva L."/>
        </authorList>
    </citation>
    <scope>NUCLEOTIDE SEQUENCE [LARGE SCALE GENOMIC DNA]</scope>
    <source>
        <strain evidence="3">36Y_RITHPW</strain>
    </source>
</reference>
<dbReference type="Gene3D" id="2.60.120.10">
    <property type="entry name" value="Jelly Rolls"/>
    <property type="match status" value="1"/>
</dbReference>
<evidence type="ECO:0000313" key="3">
    <source>
        <dbReference type="Proteomes" id="UP000228621"/>
    </source>
</evidence>
<dbReference type="SUPFAM" id="SSF51182">
    <property type="entry name" value="RmlC-like cupins"/>
    <property type="match status" value="1"/>
</dbReference>
<gene>
    <name evidence="2" type="ORF">CEX98_13750</name>
</gene>
<organism evidence="2 3">
    <name type="scientific">Pseudoalteromonas piscicida</name>
    <dbReference type="NCBI Taxonomy" id="43662"/>
    <lineage>
        <taxon>Bacteria</taxon>
        <taxon>Pseudomonadati</taxon>
        <taxon>Pseudomonadota</taxon>
        <taxon>Gammaproteobacteria</taxon>
        <taxon>Alteromonadales</taxon>
        <taxon>Pseudoalteromonadaceae</taxon>
        <taxon>Pseudoalteromonas</taxon>
    </lineage>
</organism>
<keyword evidence="3" id="KW-1185">Reference proteome</keyword>
<sequence>MNLLSELPKNLDKEVFETLLTHTNVRIERIVSDGHTSPREGYYDQDENEWVLVLQGCGEITFDDGKKVRLHAGDCINIPAHHKHKVSYTDTKGPTVWLAIFY</sequence>
<protein>
    <submittedName>
        <fullName evidence="2">Cupin</fullName>
    </submittedName>
</protein>
<dbReference type="AlphaFoldDB" id="A0A2A5JP53"/>
<name>A0A2A5JP53_PSEO7</name>
<dbReference type="Proteomes" id="UP000228621">
    <property type="component" value="Unassembled WGS sequence"/>
</dbReference>
<dbReference type="EMBL" id="NKHF01000062">
    <property type="protein sequence ID" value="PCK31119.1"/>
    <property type="molecule type" value="Genomic_DNA"/>
</dbReference>
<dbReference type="CDD" id="cd06981">
    <property type="entry name" value="cupin_reut_a1446"/>
    <property type="match status" value="1"/>
</dbReference>
<dbReference type="RefSeq" id="WP_099642636.1">
    <property type="nucleotide sequence ID" value="NZ_NKHF01000062.1"/>
</dbReference>